<dbReference type="GO" id="GO:0060271">
    <property type="term" value="P:cilium assembly"/>
    <property type="evidence" value="ECO:0007669"/>
    <property type="project" value="InterPro"/>
</dbReference>
<evidence type="ECO:0000256" key="1">
    <source>
        <dbReference type="SAM" id="Coils"/>
    </source>
</evidence>
<dbReference type="Pfam" id="PF21007">
    <property type="entry name" value="FBF1"/>
    <property type="match status" value="1"/>
</dbReference>
<comment type="caution">
    <text evidence="3">The sequence shown here is derived from an EMBL/GenBank/DDBJ whole genome shotgun (WGS) entry which is preliminary data.</text>
</comment>
<feature type="coiled-coil region" evidence="1">
    <location>
        <begin position="44"/>
        <end position="169"/>
    </location>
</feature>
<name>A0A1Y1WYG0_9FUNG</name>
<dbReference type="GO" id="GO:0036064">
    <property type="term" value="C:ciliary basal body"/>
    <property type="evidence" value="ECO:0007669"/>
    <property type="project" value="TreeGrafter"/>
</dbReference>
<dbReference type="GO" id="GO:0090162">
    <property type="term" value="P:establishment of epithelial cell polarity"/>
    <property type="evidence" value="ECO:0007669"/>
    <property type="project" value="InterPro"/>
</dbReference>
<dbReference type="PANTHER" id="PTHR33689">
    <property type="entry name" value="FAS-BINDING FACTOR 1"/>
    <property type="match status" value="1"/>
</dbReference>
<organism evidence="3 4">
    <name type="scientific">Anaeromyces robustus</name>
    <dbReference type="NCBI Taxonomy" id="1754192"/>
    <lineage>
        <taxon>Eukaryota</taxon>
        <taxon>Fungi</taxon>
        <taxon>Fungi incertae sedis</taxon>
        <taxon>Chytridiomycota</taxon>
        <taxon>Chytridiomycota incertae sedis</taxon>
        <taxon>Neocallimastigomycetes</taxon>
        <taxon>Neocallimastigales</taxon>
        <taxon>Neocallimastigaceae</taxon>
        <taxon>Anaeromyces</taxon>
    </lineage>
</organism>
<dbReference type="InterPro" id="IPR033561">
    <property type="entry name" value="FBF1"/>
</dbReference>
<evidence type="ECO:0000313" key="4">
    <source>
        <dbReference type="Proteomes" id="UP000193944"/>
    </source>
</evidence>
<dbReference type="PANTHER" id="PTHR33689:SF1">
    <property type="entry name" value="FAS-BINDING FACTOR 1"/>
    <property type="match status" value="1"/>
</dbReference>
<proteinExistence type="predicted"/>
<protein>
    <recommendedName>
        <fullName evidence="2">Fas-binding factor 1 C-terminal domain-containing protein</fullName>
    </recommendedName>
</protein>
<keyword evidence="4" id="KW-1185">Reference proteome</keyword>
<evidence type="ECO:0000313" key="3">
    <source>
        <dbReference type="EMBL" id="ORX78619.1"/>
    </source>
</evidence>
<dbReference type="Proteomes" id="UP000193944">
    <property type="component" value="Unassembled WGS sequence"/>
</dbReference>
<dbReference type="AlphaFoldDB" id="A0A1Y1WYG0"/>
<gene>
    <name evidence="3" type="ORF">BCR32DRAFT_247033</name>
</gene>
<dbReference type="GO" id="GO:0097539">
    <property type="term" value="C:ciliary transition fiber"/>
    <property type="evidence" value="ECO:0007669"/>
    <property type="project" value="InterPro"/>
</dbReference>
<evidence type="ECO:0000259" key="2">
    <source>
        <dbReference type="Pfam" id="PF21007"/>
    </source>
</evidence>
<dbReference type="EMBL" id="MCFG01000204">
    <property type="protein sequence ID" value="ORX78619.1"/>
    <property type="molecule type" value="Genomic_DNA"/>
</dbReference>
<accession>A0A1Y1WYG0</accession>
<reference evidence="3 4" key="2">
    <citation type="submission" date="2016-08" db="EMBL/GenBank/DDBJ databases">
        <title>Pervasive Adenine N6-methylation of Active Genes in Fungi.</title>
        <authorList>
            <consortium name="DOE Joint Genome Institute"/>
            <person name="Mondo S.J."/>
            <person name="Dannebaum R.O."/>
            <person name="Kuo R.C."/>
            <person name="Labutti K."/>
            <person name="Haridas S."/>
            <person name="Kuo A."/>
            <person name="Salamov A."/>
            <person name="Ahrendt S.R."/>
            <person name="Lipzen A."/>
            <person name="Sullivan W."/>
            <person name="Andreopoulos W.B."/>
            <person name="Clum A."/>
            <person name="Lindquist E."/>
            <person name="Daum C."/>
            <person name="Ramamoorthy G.K."/>
            <person name="Gryganskyi A."/>
            <person name="Culley D."/>
            <person name="Magnuson J.K."/>
            <person name="James T.Y."/>
            <person name="O'Malley M.A."/>
            <person name="Stajich J.E."/>
            <person name="Spatafora J.W."/>
            <person name="Visel A."/>
            <person name="Grigoriev I.V."/>
        </authorList>
    </citation>
    <scope>NUCLEOTIDE SEQUENCE [LARGE SCALE GENOMIC DNA]</scope>
    <source>
        <strain evidence="3 4">S4</strain>
    </source>
</reference>
<dbReference type="GO" id="GO:0005814">
    <property type="term" value="C:centriole"/>
    <property type="evidence" value="ECO:0007669"/>
    <property type="project" value="TreeGrafter"/>
</dbReference>
<feature type="coiled-coil region" evidence="1">
    <location>
        <begin position="275"/>
        <end position="323"/>
    </location>
</feature>
<dbReference type="OrthoDB" id="2289094at2759"/>
<dbReference type="STRING" id="1754192.A0A1Y1WYG0"/>
<feature type="domain" description="Fas-binding factor 1 C-terminal" evidence="2">
    <location>
        <begin position="18"/>
        <end position="352"/>
    </location>
</feature>
<dbReference type="InterPro" id="IPR049390">
    <property type="entry name" value="FBF1_C"/>
</dbReference>
<sequence>MNIALEKEKKIYDSEKLREIVEIKRNHMNEMEKIISTSEGAKRLEDLVKQVDISSQKVEDIQKQILEEHENIQKFKEIPYQDKINEIDELKKQLVAHKSELNSEREKLSSVLMSLEDSIKEINNRHDEEKMRMKTEENIYEKRMAELKKEKEMEMVKRQNENLEFEKKKADWNLEKKKILDEIFEEKKKIEILKISVESQKHSINEREAELENKKVMFDAKSKAENEAIEKRIEAQRIDEMALLKQKTDFKIEKQKFDSEKAKLLADRSIFENTKSSFEKQLNDAMLAYEQAELEREEAKEYYDEAENIKAAITEQRNKISEEYQYLQKMKKSFYTERLKIAQERKKIEDEKRNFKEYMV</sequence>
<keyword evidence="1" id="KW-0175">Coiled coil</keyword>
<reference evidence="3 4" key="1">
    <citation type="submission" date="2016-08" db="EMBL/GenBank/DDBJ databases">
        <title>A Parts List for Fungal Cellulosomes Revealed by Comparative Genomics.</title>
        <authorList>
            <consortium name="DOE Joint Genome Institute"/>
            <person name="Haitjema C.H."/>
            <person name="Gilmore S.P."/>
            <person name="Henske J.K."/>
            <person name="Solomon K.V."/>
            <person name="De Groot R."/>
            <person name="Kuo A."/>
            <person name="Mondo S.J."/>
            <person name="Salamov A.A."/>
            <person name="Labutti K."/>
            <person name="Zhao Z."/>
            <person name="Chiniquy J."/>
            <person name="Barry K."/>
            <person name="Brewer H.M."/>
            <person name="Purvine S.O."/>
            <person name="Wright A.T."/>
            <person name="Boxma B."/>
            <person name="Van Alen T."/>
            <person name="Hackstein J.H."/>
            <person name="Baker S.E."/>
            <person name="Grigoriev I.V."/>
            <person name="O'Malley M.A."/>
        </authorList>
    </citation>
    <scope>NUCLEOTIDE SEQUENCE [LARGE SCALE GENOMIC DNA]</scope>
    <source>
        <strain evidence="3 4">S4</strain>
    </source>
</reference>